<dbReference type="OrthoDB" id="66144at2759"/>
<dbReference type="InterPro" id="IPR029063">
    <property type="entry name" value="SAM-dependent_MTases_sf"/>
</dbReference>
<name>A0A9N9SRD8_DIABA</name>
<dbReference type="Pfam" id="PF08242">
    <property type="entry name" value="Methyltransf_12"/>
    <property type="match status" value="1"/>
</dbReference>
<dbReference type="Proteomes" id="UP001153709">
    <property type="component" value="Chromosome 2"/>
</dbReference>
<dbReference type="CDD" id="cd02440">
    <property type="entry name" value="AdoMet_MTases"/>
    <property type="match status" value="1"/>
</dbReference>
<evidence type="ECO:0000313" key="3">
    <source>
        <dbReference type="Proteomes" id="UP001153709"/>
    </source>
</evidence>
<keyword evidence="3" id="KW-1185">Reference proteome</keyword>
<proteinExistence type="predicted"/>
<dbReference type="SUPFAM" id="SSF53335">
    <property type="entry name" value="S-adenosyl-L-methionine-dependent methyltransferases"/>
    <property type="match status" value="1"/>
</dbReference>
<evidence type="ECO:0000313" key="2">
    <source>
        <dbReference type="EMBL" id="CAG9829231.1"/>
    </source>
</evidence>
<dbReference type="EMBL" id="OU898277">
    <property type="protein sequence ID" value="CAG9829231.1"/>
    <property type="molecule type" value="Genomic_DNA"/>
</dbReference>
<dbReference type="Gene3D" id="3.40.50.150">
    <property type="entry name" value="Vaccinia Virus protein VP39"/>
    <property type="match status" value="1"/>
</dbReference>
<feature type="domain" description="Methyltransferase type 12" evidence="1">
    <location>
        <begin position="128"/>
        <end position="226"/>
    </location>
</feature>
<dbReference type="AlphaFoldDB" id="A0A9N9SRD8"/>
<organism evidence="2 3">
    <name type="scientific">Diabrotica balteata</name>
    <name type="common">Banded cucumber beetle</name>
    <dbReference type="NCBI Taxonomy" id="107213"/>
    <lineage>
        <taxon>Eukaryota</taxon>
        <taxon>Metazoa</taxon>
        <taxon>Ecdysozoa</taxon>
        <taxon>Arthropoda</taxon>
        <taxon>Hexapoda</taxon>
        <taxon>Insecta</taxon>
        <taxon>Pterygota</taxon>
        <taxon>Neoptera</taxon>
        <taxon>Endopterygota</taxon>
        <taxon>Coleoptera</taxon>
        <taxon>Polyphaga</taxon>
        <taxon>Cucujiformia</taxon>
        <taxon>Chrysomeloidea</taxon>
        <taxon>Chrysomelidae</taxon>
        <taxon>Galerucinae</taxon>
        <taxon>Diabroticina</taxon>
        <taxon>Diabroticites</taxon>
        <taxon>Diabrotica</taxon>
    </lineage>
</organism>
<evidence type="ECO:0000259" key="1">
    <source>
        <dbReference type="Pfam" id="PF08242"/>
    </source>
</evidence>
<accession>A0A9N9SRD8</accession>
<dbReference type="PANTHER" id="PTHR43861:SF1">
    <property type="entry name" value="TRANS-ACONITATE 2-METHYLTRANSFERASE"/>
    <property type="match status" value="1"/>
</dbReference>
<dbReference type="InterPro" id="IPR013217">
    <property type="entry name" value="Methyltransf_12"/>
</dbReference>
<protein>
    <recommendedName>
        <fullName evidence="1">Methyltransferase type 12 domain-containing protein</fullName>
    </recommendedName>
</protein>
<dbReference type="PANTHER" id="PTHR43861">
    <property type="entry name" value="TRANS-ACONITATE 2-METHYLTRANSFERASE-RELATED"/>
    <property type="match status" value="1"/>
</dbReference>
<gene>
    <name evidence="2" type="ORF">DIABBA_LOCUS3073</name>
</gene>
<reference evidence="2" key="1">
    <citation type="submission" date="2022-01" db="EMBL/GenBank/DDBJ databases">
        <authorList>
            <person name="King R."/>
        </authorList>
    </citation>
    <scope>NUCLEOTIDE SEQUENCE</scope>
</reference>
<sequence length="362" mass="42891">MYKAIFTALNSVLPRIPEEQRDEYLRDYHREVESTGHILFMERDGQQVPYVKGNLIVDLIYLEDSNLVVFPSVPIVHSLRHRLIRHFSPTKMIPDLWIKGNCVTQILTKRKFEKYGHLLKWKKNERILEFGAADGNTSVNSVLPELPKDYKEYVLTDISPDMVAHMKKNLNIPRSRIIQHDIATIRLQEEFKNKFDHIFGIFVMHMVPNPRQGFINIKEMLKPGGQAFVSILERTPMDHAFHHLLKYPKWSRYGHMLSPHYYSDNIEEAYKKDIEAAEFESYSFHVEKDYPVWFENEENRRIVLTSVNNVLPRIPEELKDEYLKDYHKEIERDGHIKLMEKDGEQIPYVDMKLLVAIMNKQE</sequence>